<reference evidence="6" key="1">
    <citation type="submission" date="2017-03" db="EMBL/GenBank/DDBJ databases">
        <authorList>
            <person name="Rodrigo-Torres L."/>
            <person name="Arahal R.D."/>
            <person name="Lucena T."/>
        </authorList>
    </citation>
    <scope>NUCLEOTIDE SEQUENCE [LARGE SCALE GENOMIC DNA]</scope>
    <source>
        <strain evidence="6">CECT 8411</strain>
    </source>
</reference>
<dbReference type="AlphaFoldDB" id="A0A1X6ZQI0"/>
<dbReference type="InterPro" id="IPR030678">
    <property type="entry name" value="Peptide/Ni-bd"/>
</dbReference>
<dbReference type="Gene3D" id="3.10.105.10">
    <property type="entry name" value="Dipeptide-binding Protein, Domain 3"/>
    <property type="match status" value="1"/>
</dbReference>
<dbReference type="CDD" id="cd08497">
    <property type="entry name" value="MbnE-like"/>
    <property type="match status" value="1"/>
</dbReference>
<keyword evidence="3" id="KW-0732">Signal</keyword>
<evidence type="ECO:0000256" key="1">
    <source>
        <dbReference type="ARBA" id="ARBA00004418"/>
    </source>
</evidence>
<name>A0A1X6ZQI0_9RHOB</name>
<dbReference type="PANTHER" id="PTHR30290">
    <property type="entry name" value="PERIPLASMIC BINDING COMPONENT OF ABC TRANSPORTER"/>
    <property type="match status" value="1"/>
</dbReference>
<evidence type="ECO:0000256" key="2">
    <source>
        <dbReference type="ARBA" id="ARBA00005695"/>
    </source>
</evidence>
<keyword evidence="6" id="KW-1185">Reference proteome</keyword>
<comment type="similarity">
    <text evidence="2">Belongs to the bacterial solute-binding protein 5 family.</text>
</comment>
<accession>A0A1X6ZQI0</accession>
<dbReference type="GO" id="GO:0042884">
    <property type="term" value="P:microcin transport"/>
    <property type="evidence" value="ECO:0007669"/>
    <property type="project" value="TreeGrafter"/>
</dbReference>
<protein>
    <submittedName>
        <fullName evidence="5">Periplasmic oligopeptide-binding protein</fullName>
    </submittedName>
</protein>
<evidence type="ECO:0000313" key="6">
    <source>
        <dbReference type="Proteomes" id="UP000193778"/>
    </source>
</evidence>
<dbReference type="SUPFAM" id="SSF53850">
    <property type="entry name" value="Periplasmic binding protein-like II"/>
    <property type="match status" value="1"/>
</dbReference>
<evidence type="ECO:0000256" key="3">
    <source>
        <dbReference type="ARBA" id="ARBA00022729"/>
    </source>
</evidence>
<evidence type="ECO:0000259" key="4">
    <source>
        <dbReference type="Pfam" id="PF00496"/>
    </source>
</evidence>
<dbReference type="Gene3D" id="3.40.190.10">
    <property type="entry name" value="Periplasmic binding protein-like II"/>
    <property type="match status" value="1"/>
</dbReference>
<dbReference type="EMBL" id="FWFP01000008">
    <property type="protein sequence ID" value="SLN58064.1"/>
    <property type="molecule type" value="Genomic_DNA"/>
</dbReference>
<dbReference type="GO" id="GO:1904680">
    <property type="term" value="F:peptide transmembrane transporter activity"/>
    <property type="evidence" value="ECO:0007669"/>
    <property type="project" value="TreeGrafter"/>
</dbReference>
<proteinExistence type="inferred from homology"/>
<evidence type="ECO:0000313" key="5">
    <source>
        <dbReference type="EMBL" id="SLN58064.1"/>
    </source>
</evidence>
<dbReference type="PIRSF" id="PIRSF002741">
    <property type="entry name" value="MppA"/>
    <property type="match status" value="1"/>
</dbReference>
<dbReference type="InterPro" id="IPR000914">
    <property type="entry name" value="SBP_5_dom"/>
</dbReference>
<organism evidence="5 6">
    <name type="scientific">Ruegeria meonggei</name>
    <dbReference type="NCBI Taxonomy" id="1446476"/>
    <lineage>
        <taxon>Bacteria</taxon>
        <taxon>Pseudomonadati</taxon>
        <taxon>Pseudomonadota</taxon>
        <taxon>Alphaproteobacteria</taxon>
        <taxon>Rhodobacterales</taxon>
        <taxon>Roseobacteraceae</taxon>
        <taxon>Ruegeria</taxon>
    </lineage>
</organism>
<sequence>MTKIRNRSTQTTTIKRRTALQLLGGSAVAAMTPGINGVFAAGEGSEKIIKAHGYSYFGDLKYPPDFKHFDYVNPDAPIGGEISVSTRGTFDGMNRFNWQGKAGRYSGLIAESMFGDSPFGSASPADSITEAYGLLAEAVEYPSTKEWCIFYMRPEARFADGTPLTAHDAAFTHDLFLEQGIRSYARAVKQRIEGYEIIDDHTIKFNFVDGISRRSLISQVGGTPVFSKAWYEETGERLDKQSLLTPMGSGPYVVDDFELNRYILYRRNPDYWGWKLPINVGRHNFETVRVEYFADDAAEFEAFKAGVYNFRAEGSTKKWATGYDFPAVDKGYVKRESIPVMTPPSPTGFIFNMQRAPFDNIKVREALGLAFNFEWTSESLQYGLTEQRHSFAENSEVAADGLPTGAEKAFLESLGDLVPAEIFSEEAVRAHNSNASRTVDRRNKRTALKLFEEAGWSVSGDGKLRDSDGNPLNVTIMLNASSSDTAEAIVTTYAGSLESFGVGVTVEKADSAQWIQRYYDKDFDMIFFRNQTFLEAGTGLKQSYGSETAVVSSYNPQSLQSPLVDAIIDASLETKSREEEIAALKALDRVLRHMRIQVPTGYVSDTWVAYYDMFEHPEVLPPLAVGQFDFWWFNEEKYQKLKAAGAVR</sequence>
<dbReference type="GO" id="GO:0043190">
    <property type="term" value="C:ATP-binding cassette (ABC) transporter complex"/>
    <property type="evidence" value="ECO:0007669"/>
    <property type="project" value="InterPro"/>
</dbReference>
<gene>
    <name evidence="5" type="primary">oppA</name>
    <name evidence="5" type="ORF">RUM8411_02821</name>
</gene>
<dbReference type="Pfam" id="PF00496">
    <property type="entry name" value="SBP_bac_5"/>
    <property type="match status" value="1"/>
</dbReference>
<comment type="subcellular location">
    <subcellularLocation>
        <location evidence="1">Periplasm</location>
    </subcellularLocation>
</comment>
<dbReference type="Proteomes" id="UP000193778">
    <property type="component" value="Unassembled WGS sequence"/>
</dbReference>
<dbReference type="PANTHER" id="PTHR30290:SF64">
    <property type="entry name" value="ABC TRANSPORTER PERIPLASMIC BINDING PROTEIN"/>
    <property type="match status" value="1"/>
</dbReference>
<dbReference type="RefSeq" id="WP_085823326.1">
    <property type="nucleotide sequence ID" value="NZ_FWFP01000008.1"/>
</dbReference>
<dbReference type="InterPro" id="IPR039424">
    <property type="entry name" value="SBP_5"/>
</dbReference>
<dbReference type="GO" id="GO:0015833">
    <property type="term" value="P:peptide transport"/>
    <property type="evidence" value="ECO:0007669"/>
    <property type="project" value="TreeGrafter"/>
</dbReference>
<dbReference type="GO" id="GO:0030288">
    <property type="term" value="C:outer membrane-bounded periplasmic space"/>
    <property type="evidence" value="ECO:0007669"/>
    <property type="project" value="TreeGrafter"/>
</dbReference>
<feature type="domain" description="Solute-binding protein family 5" evidence="4">
    <location>
        <begin position="132"/>
        <end position="532"/>
    </location>
</feature>